<feature type="coiled-coil region" evidence="1">
    <location>
        <begin position="163"/>
        <end position="190"/>
    </location>
</feature>
<dbReference type="InterPro" id="IPR021109">
    <property type="entry name" value="Peptidase_aspartic_dom_sf"/>
</dbReference>
<sequence length="250" mass="28984">MHGEQENFYLIINGGSQENIISRKAIQKLSLMPKAHAHPYAIGYIKEVGGIQVNEHYKVPFYIGKSVDEIYYDIVDMDACHILLGRTWQFDVDAKHSGQKNTYQLEKEGKIYTLVPIREKKPTIASKVEKRDFLSITNKLCKFAAECKASKGSRFESSSRNLAEQVQSVQEDVKKRLEKANVKYKEAADRYRRFKVFKVGDEVMVLMNKARIVGRHHKLKQRKYGPFKITKKINDNAYAIDLLHWMGQHF</sequence>
<dbReference type="InterPro" id="IPR056924">
    <property type="entry name" value="SH3_Tf2-1"/>
</dbReference>
<name>A0A6A6LXA1_HEVBR</name>
<evidence type="ECO:0000313" key="4">
    <source>
        <dbReference type="Proteomes" id="UP000467840"/>
    </source>
</evidence>
<protein>
    <recommendedName>
        <fullName evidence="2">Tf2-1-like SH3-like domain-containing protein</fullName>
    </recommendedName>
</protein>
<dbReference type="CDD" id="cd00303">
    <property type="entry name" value="retropepsin_like"/>
    <property type="match status" value="1"/>
</dbReference>
<feature type="domain" description="Tf2-1-like SH3-like" evidence="2">
    <location>
        <begin position="200"/>
        <end position="247"/>
    </location>
</feature>
<dbReference type="Pfam" id="PF24626">
    <property type="entry name" value="SH3_Tf2-1"/>
    <property type="match status" value="1"/>
</dbReference>
<dbReference type="EMBL" id="JAAGAX010000008">
    <property type="protein sequence ID" value="KAF2306090.1"/>
    <property type="molecule type" value="Genomic_DNA"/>
</dbReference>
<dbReference type="AlphaFoldDB" id="A0A6A6LXA1"/>
<proteinExistence type="predicted"/>
<dbReference type="PANTHER" id="PTHR35046:SF18">
    <property type="entry name" value="RNA-DIRECTED DNA POLYMERASE"/>
    <property type="match status" value="1"/>
</dbReference>
<reference evidence="3 4" key="1">
    <citation type="journal article" date="2020" name="Mol. Plant">
        <title>The Chromosome-Based Rubber Tree Genome Provides New Insights into Spurge Genome Evolution and Rubber Biosynthesis.</title>
        <authorList>
            <person name="Liu J."/>
            <person name="Shi C."/>
            <person name="Shi C.C."/>
            <person name="Li W."/>
            <person name="Zhang Q.J."/>
            <person name="Zhang Y."/>
            <person name="Li K."/>
            <person name="Lu H.F."/>
            <person name="Shi C."/>
            <person name="Zhu S.T."/>
            <person name="Xiao Z.Y."/>
            <person name="Nan H."/>
            <person name="Yue Y."/>
            <person name="Zhu X.G."/>
            <person name="Wu Y."/>
            <person name="Hong X.N."/>
            <person name="Fan G.Y."/>
            <person name="Tong Y."/>
            <person name="Zhang D."/>
            <person name="Mao C.L."/>
            <person name="Liu Y.L."/>
            <person name="Hao S.J."/>
            <person name="Liu W.Q."/>
            <person name="Lv M.Q."/>
            <person name="Zhang H.B."/>
            <person name="Liu Y."/>
            <person name="Hu-Tang G.R."/>
            <person name="Wang J.P."/>
            <person name="Wang J.H."/>
            <person name="Sun Y.H."/>
            <person name="Ni S.B."/>
            <person name="Chen W.B."/>
            <person name="Zhang X.C."/>
            <person name="Jiao Y.N."/>
            <person name="Eichler E.E."/>
            <person name="Li G.H."/>
            <person name="Liu X."/>
            <person name="Gao L.Z."/>
        </authorList>
    </citation>
    <scope>NUCLEOTIDE SEQUENCE [LARGE SCALE GENOMIC DNA]</scope>
    <source>
        <strain evidence="4">cv. GT1</strain>
        <tissue evidence="3">Leaf</tissue>
    </source>
</reference>
<organism evidence="3 4">
    <name type="scientific">Hevea brasiliensis</name>
    <name type="common">Para rubber tree</name>
    <name type="synonym">Siphonia brasiliensis</name>
    <dbReference type="NCBI Taxonomy" id="3981"/>
    <lineage>
        <taxon>Eukaryota</taxon>
        <taxon>Viridiplantae</taxon>
        <taxon>Streptophyta</taxon>
        <taxon>Embryophyta</taxon>
        <taxon>Tracheophyta</taxon>
        <taxon>Spermatophyta</taxon>
        <taxon>Magnoliopsida</taxon>
        <taxon>eudicotyledons</taxon>
        <taxon>Gunneridae</taxon>
        <taxon>Pentapetalae</taxon>
        <taxon>rosids</taxon>
        <taxon>fabids</taxon>
        <taxon>Malpighiales</taxon>
        <taxon>Euphorbiaceae</taxon>
        <taxon>Crotonoideae</taxon>
        <taxon>Micrandreae</taxon>
        <taxon>Hevea</taxon>
    </lineage>
</organism>
<evidence type="ECO:0000259" key="2">
    <source>
        <dbReference type="Pfam" id="PF24626"/>
    </source>
</evidence>
<evidence type="ECO:0000313" key="3">
    <source>
        <dbReference type="EMBL" id="KAF2306090.1"/>
    </source>
</evidence>
<gene>
    <name evidence="3" type="ORF">GH714_012297</name>
</gene>
<keyword evidence="4" id="KW-1185">Reference proteome</keyword>
<comment type="caution">
    <text evidence="3">The sequence shown here is derived from an EMBL/GenBank/DDBJ whole genome shotgun (WGS) entry which is preliminary data.</text>
</comment>
<accession>A0A6A6LXA1</accession>
<keyword evidence="1" id="KW-0175">Coiled coil</keyword>
<dbReference type="Gene3D" id="2.40.70.10">
    <property type="entry name" value="Acid Proteases"/>
    <property type="match status" value="1"/>
</dbReference>
<dbReference type="Proteomes" id="UP000467840">
    <property type="component" value="Chromosome 9"/>
</dbReference>
<dbReference type="PANTHER" id="PTHR35046">
    <property type="entry name" value="ZINC KNUCKLE (CCHC-TYPE) FAMILY PROTEIN"/>
    <property type="match status" value="1"/>
</dbReference>
<evidence type="ECO:0000256" key="1">
    <source>
        <dbReference type="SAM" id="Coils"/>
    </source>
</evidence>